<dbReference type="SMART" id="SM00184">
    <property type="entry name" value="RING"/>
    <property type="match status" value="1"/>
</dbReference>
<dbReference type="Gene3D" id="3.30.40.10">
    <property type="entry name" value="Zinc/RING finger domain, C3HC4 (zinc finger)"/>
    <property type="match status" value="1"/>
</dbReference>
<evidence type="ECO:0000256" key="1">
    <source>
        <dbReference type="ARBA" id="ARBA00000900"/>
    </source>
</evidence>
<organism evidence="18 19">
    <name type="scientific">Plasmodium reichenowi</name>
    <dbReference type="NCBI Taxonomy" id="5854"/>
    <lineage>
        <taxon>Eukaryota</taxon>
        <taxon>Sar</taxon>
        <taxon>Alveolata</taxon>
        <taxon>Apicomplexa</taxon>
        <taxon>Aconoidasida</taxon>
        <taxon>Haemosporida</taxon>
        <taxon>Plasmodiidae</taxon>
        <taxon>Plasmodium</taxon>
        <taxon>Plasmodium (Laverania)</taxon>
    </lineage>
</organism>
<evidence type="ECO:0000313" key="19">
    <source>
        <dbReference type="Proteomes" id="UP000027581"/>
    </source>
</evidence>
<sequence>MSDNIENPRDDNENEDRNNIFLYNNEISNEGSDSCNVLCLFLFFLSLFFIMIISADNNTAHTFSSTASNNNNNNNNNDNNDNNNINSNNSINSNIKNNKNYINNNNNNNHSNYNNNNFDNDPSIKYRKNNNIYKDNINDEFLKKEDNDNIMNNMLDNILIQCLHFKGVYKIRNKNNNNISDGTFEAKLVTLKLALNNVTKSYIFFYFNPYDNNNINDNIHILNEIPKQYKYLGFNGININKENRYIFNGEGYNISTFCQLKNNVKKKNQAYKYAHTNIYNNNNNINGINGINDKCFCNYTINMNQYINKYESVSLREVDESYLYSLKGYILDEQEYYKNYLQNEYIKLYKNYISYIQKYYYTHYTDKENLIPFHSLGNINEEIIKHQSKVASGKQNDKELSYVTLKNVKHESGTIPNHNTEGEYTSNMDNNDGNNKNNDGNNKNNDGNNKNYDEHNKNYDEDNKNYDEDNKNYDEHNKNYDEHNKNYDEHSKNYDEENKNYDEENKNYDEENKNYDEHSKNYDEENKNYDEDNKNMNEQVTNADYDGYIYSNNCNLLISFEGIDIDKKYISTKVLNFSIVFNIKSIIEISLFWSQIGTSGSIPGASRISLISICLNSLIDIFESLLLLYEVLLSKLLLIHFILMILLKFLLFTIMEVRYVLIVWKANHQHEVNEGWEHMQRKLSKLYKYYYGSIFLLILLFYYVFPFFPYILLILYLCWLPQILLDIWRGQRNSVDIKFVFILSLCRLYLPIYIYLYPHNIFQLDTFSQLIDTSNTMFSILVIFIVFIQCIYMFLQRIYGPRYFVNIDLLPHVHNYYKTIDVNFEAGIPECVICMYDIVLKPNKYCVTPCYHIFHEKCLQQWMDIKLECPTCRGPLPNFS</sequence>
<evidence type="ECO:0000259" key="17">
    <source>
        <dbReference type="PROSITE" id="PS50089"/>
    </source>
</evidence>
<evidence type="ECO:0000256" key="13">
    <source>
        <dbReference type="ARBA" id="ARBA00023136"/>
    </source>
</evidence>
<evidence type="ECO:0000256" key="3">
    <source>
        <dbReference type="ARBA" id="ARBA00004906"/>
    </source>
</evidence>
<feature type="region of interest" description="Disordered" evidence="15">
    <location>
        <begin position="411"/>
        <end position="534"/>
    </location>
</feature>
<comment type="pathway">
    <text evidence="3">Protein modification; protein ubiquitination.</text>
</comment>
<dbReference type="InterPro" id="IPR021319">
    <property type="entry name" value="DUF2921"/>
</dbReference>
<evidence type="ECO:0000256" key="16">
    <source>
        <dbReference type="SAM" id="Phobius"/>
    </source>
</evidence>
<dbReference type="AlphaFoldDB" id="A0A060RNJ7"/>
<protein>
    <recommendedName>
        <fullName evidence="4">RING-type E3 ubiquitin transferase</fullName>
        <ecNumber evidence="4">2.3.2.27</ecNumber>
    </recommendedName>
</protein>
<evidence type="ECO:0000256" key="5">
    <source>
        <dbReference type="ARBA" id="ARBA00022679"/>
    </source>
</evidence>
<keyword evidence="13 16" id="KW-0472">Membrane</keyword>
<feature type="transmembrane region" description="Helical" evidence="16">
    <location>
        <begin position="37"/>
        <end position="55"/>
    </location>
</feature>
<dbReference type="SUPFAM" id="SSF57850">
    <property type="entry name" value="RING/U-box"/>
    <property type="match status" value="1"/>
</dbReference>
<keyword evidence="11" id="KW-0862">Zinc</keyword>
<keyword evidence="5" id="KW-0808">Transferase</keyword>
<keyword evidence="9 14" id="KW-0863">Zinc-finger</keyword>
<evidence type="ECO:0000256" key="6">
    <source>
        <dbReference type="ARBA" id="ARBA00022692"/>
    </source>
</evidence>
<dbReference type="InterPro" id="IPR050731">
    <property type="entry name" value="HRD1_E3_ubiq-ligases"/>
</dbReference>
<feature type="compositionally biased region" description="Polar residues" evidence="15">
    <location>
        <begin position="414"/>
        <end position="428"/>
    </location>
</feature>
<gene>
    <name evidence="18" type="ORF">PRCDC_0311400</name>
</gene>
<dbReference type="GO" id="GO:0061630">
    <property type="term" value="F:ubiquitin protein ligase activity"/>
    <property type="evidence" value="ECO:0007669"/>
    <property type="project" value="UniProtKB-EC"/>
</dbReference>
<reference evidence="18" key="2">
    <citation type="submission" date="2014-05" db="EMBL/GenBank/DDBJ databases">
        <title>The genome sequences of chimpanzee malaria parasites reveal the path to human adaptation.</title>
        <authorList>
            <person name="Otto T.D."/>
            <person name="Rayner J.C."/>
            <person name="Boehme U."/>
            <person name="Pain A."/>
            <person name="Spottiswoode N."/>
            <person name="Sanders M."/>
            <person name="Quail M."/>
            <person name="Ollomo B."/>
            <person name="Renaud F."/>
            <person name="Thomas A.W."/>
            <person name="Prugnolle F."/>
            <person name="Conway D.J."/>
            <person name="Newbold C."/>
            <person name="Berriman M."/>
        </authorList>
    </citation>
    <scope>NUCLEOTIDE SEQUENCE [LARGE SCALE GENOMIC DNA]</scope>
    <source>
        <strain evidence="18">CDC</strain>
    </source>
</reference>
<feature type="domain" description="RING-type" evidence="17">
    <location>
        <begin position="831"/>
        <end position="873"/>
    </location>
</feature>
<dbReference type="PROSITE" id="PS50089">
    <property type="entry name" value="ZF_RING_2"/>
    <property type="match status" value="1"/>
</dbReference>
<accession>A0A060RNJ7</accession>
<dbReference type="Pfam" id="PF11145">
    <property type="entry name" value="DUF2921"/>
    <property type="match status" value="1"/>
</dbReference>
<evidence type="ECO:0000256" key="4">
    <source>
        <dbReference type="ARBA" id="ARBA00012483"/>
    </source>
</evidence>
<name>A0A060RNJ7_PLARE</name>
<comment type="subcellular location">
    <subcellularLocation>
        <location evidence="2">Endomembrane system</location>
        <topology evidence="2">Multi-pass membrane protein</topology>
    </subcellularLocation>
</comment>
<evidence type="ECO:0000256" key="11">
    <source>
        <dbReference type="ARBA" id="ARBA00022833"/>
    </source>
</evidence>
<feature type="compositionally biased region" description="Low complexity" evidence="15">
    <location>
        <begin position="429"/>
        <end position="450"/>
    </location>
</feature>
<evidence type="ECO:0000256" key="12">
    <source>
        <dbReference type="ARBA" id="ARBA00022989"/>
    </source>
</evidence>
<evidence type="ECO:0000313" key="18">
    <source>
        <dbReference type="EMBL" id="CDO62547.1"/>
    </source>
</evidence>
<feature type="region of interest" description="Disordered" evidence="15">
    <location>
        <begin position="69"/>
        <end position="121"/>
    </location>
</feature>
<dbReference type="GO" id="GO:0043161">
    <property type="term" value="P:proteasome-mediated ubiquitin-dependent protein catabolic process"/>
    <property type="evidence" value="ECO:0007669"/>
    <property type="project" value="TreeGrafter"/>
</dbReference>
<feature type="compositionally biased region" description="Basic and acidic residues" evidence="15">
    <location>
        <begin position="451"/>
        <end position="534"/>
    </location>
</feature>
<dbReference type="EC" id="2.3.2.27" evidence="4"/>
<dbReference type="PhylomeDB" id="A0A060RNJ7"/>
<keyword evidence="12 16" id="KW-1133">Transmembrane helix</keyword>
<dbReference type="PANTHER" id="PTHR22763">
    <property type="entry name" value="RING ZINC FINGER PROTEIN"/>
    <property type="match status" value="1"/>
</dbReference>
<dbReference type="CDD" id="cd23117">
    <property type="entry name" value="RING-H2_TUL1-like"/>
    <property type="match status" value="1"/>
</dbReference>
<keyword evidence="8" id="KW-0732">Signal</keyword>
<dbReference type="PANTHER" id="PTHR22763:SF162">
    <property type="entry name" value="TRANSMEMBRANE E3 UBIQUITIN-PROTEIN LIGASE 1"/>
    <property type="match status" value="1"/>
</dbReference>
<evidence type="ECO:0000256" key="10">
    <source>
        <dbReference type="ARBA" id="ARBA00022786"/>
    </source>
</evidence>
<evidence type="ECO:0000256" key="8">
    <source>
        <dbReference type="ARBA" id="ARBA00022729"/>
    </source>
</evidence>
<evidence type="ECO:0000256" key="14">
    <source>
        <dbReference type="PROSITE-ProRule" id="PRU00175"/>
    </source>
</evidence>
<proteinExistence type="predicted"/>
<feature type="transmembrane region" description="Helical" evidence="16">
    <location>
        <begin position="739"/>
        <end position="757"/>
    </location>
</feature>
<dbReference type="VEuPathDB" id="PlasmoDB:PRG01_0315500"/>
<keyword evidence="10" id="KW-0833">Ubl conjugation pathway</keyword>
<comment type="catalytic activity">
    <reaction evidence="1">
        <text>S-ubiquitinyl-[E2 ubiquitin-conjugating enzyme]-L-cysteine + [acceptor protein]-L-lysine = [E2 ubiquitin-conjugating enzyme]-L-cysteine + N(6)-ubiquitinyl-[acceptor protein]-L-lysine.</text>
        <dbReference type="EC" id="2.3.2.27"/>
    </reaction>
</comment>
<dbReference type="InterPro" id="IPR013083">
    <property type="entry name" value="Znf_RING/FYVE/PHD"/>
</dbReference>
<keyword evidence="6 16" id="KW-0812">Transmembrane</keyword>
<keyword evidence="19" id="KW-1185">Reference proteome</keyword>
<dbReference type="GO" id="GO:0008270">
    <property type="term" value="F:zinc ion binding"/>
    <property type="evidence" value="ECO:0007669"/>
    <property type="project" value="UniProtKB-KW"/>
</dbReference>
<evidence type="ECO:0000256" key="9">
    <source>
        <dbReference type="ARBA" id="ARBA00022771"/>
    </source>
</evidence>
<keyword evidence="7" id="KW-0479">Metal-binding</keyword>
<feature type="transmembrane region" description="Helical" evidence="16">
    <location>
        <begin position="635"/>
        <end position="655"/>
    </location>
</feature>
<dbReference type="GO" id="GO:0012505">
    <property type="term" value="C:endomembrane system"/>
    <property type="evidence" value="ECO:0007669"/>
    <property type="project" value="UniProtKB-SubCell"/>
</dbReference>
<evidence type="ECO:0000256" key="7">
    <source>
        <dbReference type="ARBA" id="ARBA00022723"/>
    </source>
</evidence>
<dbReference type="Proteomes" id="UP000027581">
    <property type="component" value="Unassembled WGS sequence"/>
</dbReference>
<feature type="transmembrane region" description="Helical" evidence="16">
    <location>
        <begin position="777"/>
        <end position="795"/>
    </location>
</feature>
<dbReference type="Pfam" id="PF13639">
    <property type="entry name" value="zf-RING_2"/>
    <property type="match status" value="1"/>
</dbReference>
<reference evidence="18" key="1">
    <citation type="submission" date="2014-01" db="EMBL/GenBank/DDBJ databases">
        <authorList>
            <person name="Aslett M."/>
        </authorList>
    </citation>
    <scope>NUCLEOTIDE SEQUENCE</scope>
    <source>
        <strain evidence="18">CDC</strain>
    </source>
</reference>
<dbReference type="VEuPathDB" id="PlasmoDB:PRCDC_0311400"/>
<feature type="transmembrane region" description="Helical" evidence="16">
    <location>
        <begin position="686"/>
        <end position="704"/>
    </location>
</feature>
<evidence type="ECO:0000256" key="15">
    <source>
        <dbReference type="SAM" id="MobiDB-lite"/>
    </source>
</evidence>
<evidence type="ECO:0000256" key="2">
    <source>
        <dbReference type="ARBA" id="ARBA00004127"/>
    </source>
</evidence>
<dbReference type="EMBL" id="HG810764">
    <property type="protein sequence ID" value="CDO62547.1"/>
    <property type="molecule type" value="Genomic_DNA"/>
</dbReference>
<dbReference type="InterPro" id="IPR001841">
    <property type="entry name" value="Znf_RING"/>
</dbReference>